<evidence type="ECO:0000313" key="18">
    <source>
        <dbReference type="Proteomes" id="UP000250434"/>
    </source>
</evidence>
<dbReference type="PANTHER" id="PTHR11533:SF297">
    <property type="entry name" value="AMINOPEPTIDASE N"/>
    <property type="match status" value="1"/>
</dbReference>
<comment type="catalytic activity">
    <reaction evidence="1">
        <text>Release of an N-terminal amino acid, Xaa-|-Yaa- from a peptide, amide or arylamide. Xaa is preferably Ala, but may be most amino acids including Pro (slow action). When a terminal hydrophobic residue is followed by a prolyl residue, the two may be released as an intact Xaa-Pro dipeptide.</text>
        <dbReference type="EC" id="3.4.11.2"/>
    </reaction>
</comment>
<evidence type="ECO:0000256" key="6">
    <source>
        <dbReference type="ARBA" id="ARBA00022670"/>
    </source>
</evidence>
<evidence type="ECO:0000256" key="13">
    <source>
        <dbReference type="SAM" id="MobiDB-lite"/>
    </source>
</evidence>
<dbReference type="GO" id="GO:0008270">
    <property type="term" value="F:zinc ion binding"/>
    <property type="evidence" value="ECO:0007669"/>
    <property type="project" value="InterPro"/>
</dbReference>
<dbReference type="PRINTS" id="PR00756">
    <property type="entry name" value="ALADIPTASE"/>
</dbReference>
<dbReference type="InterPro" id="IPR001930">
    <property type="entry name" value="Peptidase_M1"/>
</dbReference>
<evidence type="ECO:0000256" key="14">
    <source>
        <dbReference type="SAM" id="SignalP"/>
    </source>
</evidence>
<name>A0A344LF49_9PSEU</name>
<dbReference type="GO" id="GO:0016285">
    <property type="term" value="F:alanyl aminopeptidase activity"/>
    <property type="evidence" value="ECO:0007669"/>
    <property type="project" value="UniProtKB-EC"/>
</dbReference>
<dbReference type="PANTHER" id="PTHR11533">
    <property type="entry name" value="PROTEASE M1 ZINC METALLOPROTEASE"/>
    <property type="match status" value="1"/>
</dbReference>
<feature type="chain" id="PRO_5016797861" description="Aminopeptidase N" evidence="14">
    <location>
        <begin position="28"/>
        <end position="530"/>
    </location>
</feature>
<feature type="domain" description="Peptidase M1 membrane alanine aminopeptidase" evidence="15">
    <location>
        <begin position="313"/>
        <end position="459"/>
    </location>
</feature>
<organism evidence="17 18">
    <name type="scientific">Amycolatopsis albispora</name>
    <dbReference type="NCBI Taxonomy" id="1804986"/>
    <lineage>
        <taxon>Bacteria</taxon>
        <taxon>Bacillati</taxon>
        <taxon>Actinomycetota</taxon>
        <taxon>Actinomycetes</taxon>
        <taxon>Pseudonocardiales</taxon>
        <taxon>Pseudonocardiaceae</taxon>
        <taxon>Amycolatopsis</taxon>
    </lineage>
</organism>
<dbReference type="Proteomes" id="UP000250434">
    <property type="component" value="Chromosome"/>
</dbReference>
<sequence length="530" mass="56971">MRLRTRAGAGAVATGLASILLATSASAAPAPGAPGAGDPYYPGAGNGGYDVQHYDIRLTYQPQTDQLSGQTTILATTTQELSSLNLDFALKVSSVRVNNAPAQFSKDTKDPSELVVKPVKPLAKNQFVTIVVSYADTPSKVVVDGATAWRKTPTGAEVVDEPFSSEWWYPANDHPTDKATFDVSVEVPDAVSAISNGNLVRKTKQRTGWTRWNWRSTQPQATYLAFLAVGGFEVLQSTTPSGQPFLSAYDPALGAALPAAKASIERTPEVTEFLATQFGPYPFEAQGGVASNAIGFALENQTRSVYGNSFWRNGSNTSVVAHEVAHQWFGDSVSLGKWSDIWLNEGFASYAEFLWSESIGEGTADELAEYLYNSYPADSPFWQVKPGDPGADKQFDAAVYDRGALAVHALRKAVGDESFFQILQTWQAQKKGTHATIPEFIALAEKLSGKPLYDLFQTWLYTPGRPEFSPAGQPAAASAATVARAADGKPAEPKSWSKIRLTHAELAEHGHAHAHGEAHTDGHDTGGRDF</sequence>
<dbReference type="SUPFAM" id="SSF55486">
    <property type="entry name" value="Metalloproteases ('zincins'), catalytic domain"/>
    <property type="match status" value="1"/>
</dbReference>
<dbReference type="AlphaFoldDB" id="A0A344LF49"/>
<dbReference type="Pfam" id="PF17900">
    <property type="entry name" value="Peptidase_M1_N"/>
    <property type="match status" value="1"/>
</dbReference>
<keyword evidence="6" id="KW-0645">Protease</keyword>
<keyword evidence="9" id="KW-0862">Zinc</keyword>
<evidence type="ECO:0000256" key="3">
    <source>
        <dbReference type="ARBA" id="ARBA00010136"/>
    </source>
</evidence>
<dbReference type="InterPro" id="IPR045357">
    <property type="entry name" value="Aminopeptidase_N-like_N"/>
</dbReference>
<evidence type="ECO:0000256" key="8">
    <source>
        <dbReference type="ARBA" id="ARBA00022801"/>
    </source>
</evidence>
<evidence type="ECO:0000256" key="5">
    <source>
        <dbReference type="ARBA" id="ARBA00015611"/>
    </source>
</evidence>
<dbReference type="Pfam" id="PF01433">
    <property type="entry name" value="Peptidase_M1"/>
    <property type="match status" value="1"/>
</dbReference>
<feature type="region of interest" description="Disordered" evidence="13">
    <location>
        <begin position="511"/>
        <end position="530"/>
    </location>
</feature>
<evidence type="ECO:0000256" key="2">
    <source>
        <dbReference type="ARBA" id="ARBA00001947"/>
    </source>
</evidence>
<evidence type="ECO:0000256" key="7">
    <source>
        <dbReference type="ARBA" id="ARBA00022723"/>
    </source>
</evidence>
<dbReference type="Gene3D" id="2.60.40.1730">
    <property type="entry name" value="tricorn interacting facor f3 domain"/>
    <property type="match status" value="1"/>
</dbReference>
<feature type="domain" description="Aminopeptidase N-like N-terminal" evidence="16">
    <location>
        <begin position="52"/>
        <end position="224"/>
    </location>
</feature>
<proteinExistence type="inferred from homology"/>
<evidence type="ECO:0000256" key="11">
    <source>
        <dbReference type="ARBA" id="ARBA00029811"/>
    </source>
</evidence>
<evidence type="ECO:0000259" key="16">
    <source>
        <dbReference type="Pfam" id="PF17900"/>
    </source>
</evidence>
<reference evidence="17 18" key="1">
    <citation type="submission" date="2016-04" db="EMBL/GenBank/DDBJ databases">
        <title>Complete genome sequence and analysis of deep-sea sediment isolate, Amycolatopsis sp. WP1.</title>
        <authorList>
            <person name="Wang H."/>
            <person name="Chen S."/>
            <person name="Wu Q."/>
        </authorList>
    </citation>
    <scope>NUCLEOTIDE SEQUENCE [LARGE SCALE GENOMIC DNA]</scope>
    <source>
        <strain evidence="17 18">WP1</strain>
    </source>
</reference>
<protein>
    <recommendedName>
        <fullName evidence="5">Aminopeptidase N</fullName>
        <ecNumber evidence="4">3.4.11.2</ecNumber>
    </recommendedName>
    <alternativeName>
        <fullName evidence="11">Alanine aminopeptidase</fullName>
    </alternativeName>
    <alternativeName>
        <fullName evidence="12">Lysyl aminopeptidase</fullName>
    </alternativeName>
</protein>
<keyword evidence="18" id="KW-1185">Reference proteome</keyword>
<evidence type="ECO:0000259" key="15">
    <source>
        <dbReference type="Pfam" id="PF01433"/>
    </source>
</evidence>
<keyword evidence="10" id="KW-0482">Metalloprotease</keyword>
<dbReference type="EMBL" id="CP015163">
    <property type="protein sequence ID" value="AXB46673.1"/>
    <property type="molecule type" value="Genomic_DNA"/>
</dbReference>
<dbReference type="CDD" id="cd09603">
    <property type="entry name" value="M1_APN_like"/>
    <property type="match status" value="1"/>
</dbReference>
<comment type="cofactor">
    <cofactor evidence="2">
        <name>Zn(2+)</name>
        <dbReference type="ChEBI" id="CHEBI:29105"/>
    </cofactor>
</comment>
<evidence type="ECO:0000256" key="4">
    <source>
        <dbReference type="ARBA" id="ARBA00012564"/>
    </source>
</evidence>
<dbReference type="KEGG" id="aab:A4R43_33045"/>
<dbReference type="InterPro" id="IPR042097">
    <property type="entry name" value="Aminopeptidase_N-like_N_sf"/>
</dbReference>
<evidence type="ECO:0000256" key="1">
    <source>
        <dbReference type="ARBA" id="ARBA00000098"/>
    </source>
</evidence>
<keyword evidence="14" id="KW-0732">Signal</keyword>
<gene>
    <name evidence="17" type="ORF">A4R43_33045</name>
</gene>
<dbReference type="InterPro" id="IPR014782">
    <property type="entry name" value="Peptidase_M1_dom"/>
</dbReference>
<accession>A0A344LF49</accession>
<comment type="similarity">
    <text evidence="3">Belongs to the peptidase M1 family.</text>
</comment>
<dbReference type="EC" id="3.4.11.2" evidence="4"/>
<evidence type="ECO:0000256" key="10">
    <source>
        <dbReference type="ARBA" id="ARBA00023049"/>
    </source>
</evidence>
<dbReference type="SUPFAM" id="SSF63737">
    <property type="entry name" value="Leukotriene A4 hydrolase N-terminal domain"/>
    <property type="match status" value="1"/>
</dbReference>
<keyword evidence="8" id="KW-0378">Hydrolase</keyword>
<dbReference type="GO" id="GO:0008237">
    <property type="term" value="F:metallopeptidase activity"/>
    <property type="evidence" value="ECO:0007669"/>
    <property type="project" value="UniProtKB-KW"/>
</dbReference>
<dbReference type="GO" id="GO:0006508">
    <property type="term" value="P:proteolysis"/>
    <property type="evidence" value="ECO:0007669"/>
    <property type="project" value="UniProtKB-KW"/>
</dbReference>
<dbReference type="Gene3D" id="1.10.390.10">
    <property type="entry name" value="Neutral Protease Domain 2"/>
    <property type="match status" value="1"/>
</dbReference>
<dbReference type="RefSeq" id="WP_113695740.1">
    <property type="nucleotide sequence ID" value="NZ_CP015163.1"/>
</dbReference>
<evidence type="ECO:0000256" key="12">
    <source>
        <dbReference type="ARBA" id="ARBA00031533"/>
    </source>
</evidence>
<evidence type="ECO:0000313" key="17">
    <source>
        <dbReference type="EMBL" id="AXB46673.1"/>
    </source>
</evidence>
<dbReference type="InterPro" id="IPR027268">
    <property type="entry name" value="Peptidase_M4/M1_CTD_sf"/>
</dbReference>
<dbReference type="OrthoDB" id="100605at2"/>
<evidence type="ECO:0000256" key="9">
    <source>
        <dbReference type="ARBA" id="ARBA00022833"/>
    </source>
</evidence>
<keyword evidence="7" id="KW-0479">Metal-binding</keyword>
<feature type="signal peptide" evidence="14">
    <location>
        <begin position="1"/>
        <end position="27"/>
    </location>
</feature>
<dbReference type="InterPro" id="IPR050344">
    <property type="entry name" value="Peptidase_M1_aminopeptidases"/>
</dbReference>